<dbReference type="Pfam" id="PF00107">
    <property type="entry name" value="ADH_zinc_N"/>
    <property type="match status" value="1"/>
</dbReference>
<dbReference type="PANTHER" id="PTHR43205:SF42">
    <property type="entry name" value="ALCOHOL DEHYDROGENASE, ZINC-CONTAINING (AFU_ORTHOLOGUE AFUA_7G04530)"/>
    <property type="match status" value="1"/>
</dbReference>
<dbReference type="SUPFAM" id="SSF51735">
    <property type="entry name" value="NAD(P)-binding Rossmann-fold domains"/>
    <property type="match status" value="1"/>
</dbReference>
<evidence type="ECO:0000313" key="4">
    <source>
        <dbReference type="Proteomes" id="UP000077521"/>
    </source>
</evidence>
<dbReference type="InterPro" id="IPR036291">
    <property type="entry name" value="NAD(P)-bd_dom_sf"/>
</dbReference>
<protein>
    <recommendedName>
        <fullName evidence="2">Enoyl reductase (ER) domain-containing protein</fullName>
    </recommendedName>
</protein>
<organism evidence="3 4">
    <name type="scientific">Tilletia indica</name>
    <dbReference type="NCBI Taxonomy" id="43049"/>
    <lineage>
        <taxon>Eukaryota</taxon>
        <taxon>Fungi</taxon>
        <taxon>Dikarya</taxon>
        <taxon>Basidiomycota</taxon>
        <taxon>Ustilaginomycotina</taxon>
        <taxon>Exobasidiomycetes</taxon>
        <taxon>Tilletiales</taxon>
        <taxon>Tilletiaceae</taxon>
        <taxon>Tilletia</taxon>
    </lineage>
</organism>
<dbReference type="InterPro" id="IPR013149">
    <property type="entry name" value="ADH-like_C"/>
</dbReference>
<dbReference type="OrthoDB" id="809632at2759"/>
<dbReference type="InterPro" id="IPR041694">
    <property type="entry name" value="ADH_N_2"/>
</dbReference>
<dbReference type="AlphaFoldDB" id="A0A177TJX6"/>
<reference evidence="3" key="2">
    <citation type="journal article" date="2019" name="IMA Fungus">
        <title>Genome sequencing and comparison of five Tilletia species to identify candidate genes for the detection of regulated species infecting wheat.</title>
        <authorList>
            <person name="Nguyen H.D.T."/>
            <person name="Sultana T."/>
            <person name="Kesanakurti P."/>
            <person name="Hambleton S."/>
        </authorList>
    </citation>
    <scope>NUCLEOTIDE SEQUENCE</scope>
    <source>
        <strain evidence="3">DAOMC 236416</strain>
    </source>
</reference>
<dbReference type="Proteomes" id="UP000077521">
    <property type="component" value="Unassembled WGS sequence"/>
</dbReference>
<proteinExistence type="predicted"/>
<dbReference type="SUPFAM" id="SSF50129">
    <property type="entry name" value="GroES-like"/>
    <property type="match status" value="1"/>
</dbReference>
<comment type="caution">
    <text evidence="3">The sequence shown here is derived from an EMBL/GenBank/DDBJ whole genome shotgun (WGS) entry which is preliminary data.</text>
</comment>
<dbReference type="PANTHER" id="PTHR43205">
    <property type="entry name" value="PROSTAGLANDIN REDUCTASE"/>
    <property type="match status" value="1"/>
</dbReference>
<dbReference type="EMBL" id="LWDF02000008">
    <property type="protein sequence ID" value="KAE8260542.1"/>
    <property type="molecule type" value="Genomic_DNA"/>
</dbReference>
<gene>
    <name evidence="3" type="ORF">A4X13_0g267</name>
</gene>
<dbReference type="InterPro" id="IPR011032">
    <property type="entry name" value="GroES-like_sf"/>
</dbReference>
<accession>A0A177TJX6</accession>
<reference evidence="3" key="1">
    <citation type="submission" date="2016-04" db="EMBL/GenBank/DDBJ databases">
        <authorList>
            <person name="Nguyen H.D."/>
            <person name="Samba Siva P."/>
            <person name="Cullis J."/>
            <person name="Levesque C.A."/>
            <person name="Hambleton S."/>
        </authorList>
    </citation>
    <scope>NUCLEOTIDE SEQUENCE</scope>
    <source>
        <strain evidence="3">DAOMC 236416</strain>
    </source>
</reference>
<dbReference type="SMART" id="SM00829">
    <property type="entry name" value="PKS_ER"/>
    <property type="match status" value="1"/>
</dbReference>
<dbReference type="FunFam" id="3.40.50.720:FF:000121">
    <property type="entry name" value="Prostaglandin reductase 2"/>
    <property type="match status" value="1"/>
</dbReference>
<dbReference type="GO" id="GO:0016628">
    <property type="term" value="F:oxidoreductase activity, acting on the CH-CH group of donors, NAD or NADP as acceptor"/>
    <property type="evidence" value="ECO:0007669"/>
    <property type="project" value="InterPro"/>
</dbReference>
<dbReference type="Gene3D" id="3.40.50.720">
    <property type="entry name" value="NAD(P)-binding Rossmann-like Domain"/>
    <property type="match status" value="1"/>
</dbReference>
<sequence length="343" mass="37138">MSSTTNKSIVLRERPEADINPSLDNGTFALKKESVPSELKDDEVLVKVLYVSLDPAMRGWLRDVRSYLPPVQIDEVMRAAGVGQVVKSNSPKFKEGDHVTGRLNWQEYAVLQTKFLQKIDVFPGVHVEDFLGALGSSGQTAYWGLHDIIKPKKGDTIVVTGAAGSVGAIVVQLAKIAGANVVAVAGGQAKCDWLKNELKADHALDYKAEGFLPKYKKLLKDLGFIDACFENVGGELLDTTLALCKPHARIALCGAISGYNDPNPKGLQNYMSIIGMRIKLEGFIVLDYQEKYGEAAAEMSKYIKSGELKTYTTVVDGGVERAPSALVDLFAGANKGKMVCKIA</sequence>
<evidence type="ECO:0000259" key="2">
    <source>
        <dbReference type="SMART" id="SM00829"/>
    </source>
</evidence>
<dbReference type="InterPro" id="IPR020843">
    <property type="entry name" value="ER"/>
</dbReference>
<evidence type="ECO:0000313" key="3">
    <source>
        <dbReference type="EMBL" id="KAE8260542.1"/>
    </source>
</evidence>
<feature type="domain" description="Enoyl reductase (ER)" evidence="2">
    <location>
        <begin position="21"/>
        <end position="340"/>
    </location>
</feature>
<dbReference type="InterPro" id="IPR045010">
    <property type="entry name" value="MDR_fam"/>
</dbReference>
<dbReference type="CDD" id="cd05288">
    <property type="entry name" value="PGDH"/>
    <property type="match status" value="1"/>
</dbReference>
<evidence type="ECO:0000256" key="1">
    <source>
        <dbReference type="ARBA" id="ARBA00023002"/>
    </source>
</evidence>
<keyword evidence="1" id="KW-0560">Oxidoreductase</keyword>
<name>A0A177TJX6_9BASI</name>
<dbReference type="Pfam" id="PF16884">
    <property type="entry name" value="ADH_N_2"/>
    <property type="match status" value="1"/>
</dbReference>
<keyword evidence="4" id="KW-1185">Reference proteome</keyword>
<dbReference type="Gene3D" id="3.90.180.10">
    <property type="entry name" value="Medium-chain alcohol dehydrogenases, catalytic domain"/>
    <property type="match status" value="1"/>
</dbReference>